<dbReference type="InterPro" id="IPR008965">
    <property type="entry name" value="CBM2/CBM3_carb-bd_dom_sf"/>
</dbReference>
<reference evidence="2" key="1">
    <citation type="journal article" date="2021" name="Microb. Physiol.">
        <title>Proteogenomic Insights into the Physiology of Marine, Sulfate-Reducing, Filamentous Desulfonema limicola and Desulfonema magnum.</title>
        <authorList>
            <person name="Schnaars V."/>
            <person name="Wohlbrand L."/>
            <person name="Scheve S."/>
            <person name="Hinrichs C."/>
            <person name="Reinhardt R."/>
            <person name="Rabus R."/>
        </authorList>
    </citation>
    <scope>NUCLEOTIDE SEQUENCE</scope>
    <source>
        <strain evidence="2">4be13</strain>
    </source>
</reference>
<dbReference type="SUPFAM" id="SSF49384">
    <property type="entry name" value="Carbohydrate-binding domain"/>
    <property type="match status" value="1"/>
</dbReference>
<dbReference type="GO" id="GO:0030246">
    <property type="term" value="F:carbohydrate binding"/>
    <property type="evidence" value="ECO:0007669"/>
    <property type="project" value="InterPro"/>
</dbReference>
<accession>A0A975BJP7</accession>
<evidence type="ECO:0000313" key="2">
    <source>
        <dbReference type="EMBL" id="QTA86944.1"/>
    </source>
</evidence>
<dbReference type="AlphaFoldDB" id="A0A975BJP7"/>
<dbReference type="GO" id="GO:0000272">
    <property type="term" value="P:polysaccharide catabolic process"/>
    <property type="evidence" value="ECO:0007669"/>
    <property type="project" value="InterPro"/>
</dbReference>
<name>A0A975BJP7_9BACT</name>
<feature type="domain" description="Cohesin" evidence="1">
    <location>
        <begin position="58"/>
        <end position="171"/>
    </location>
</feature>
<dbReference type="KEGG" id="dmm:dnm_029700"/>
<evidence type="ECO:0000259" key="1">
    <source>
        <dbReference type="Pfam" id="PF00963"/>
    </source>
</evidence>
<organism evidence="2 3">
    <name type="scientific">Desulfonema magnum</name>
    <dbReference type="NCBI Taxonomy" id="45655"/>
    <lineage>
        <taxon>Bacteria</taxon>
        <taxon>Pseudomonadati</taxon>
        <taxon>Thermodesulfobacteriota</taxon>
        <taxon>Desulfobacteria</taxon>
        <taxon>Desulfobacterales</taxon>
        <taxon>Desulfococcaceae</taxon>
        <taxon>Desulfonema</taxon>
    </lineage>
</organism>
<keyword evidence="3" id="KW-1185">Reference proteome</keyword>
<dbReference type="CDD" id="cd08547">
    <property type="entry name" value="Type_II_cohesin"/>
    <property type="match status" value="1"/>
</dbReference>
<dbReference type="InterPro" id="IPR018247">
    <property type="entry name" value="EF_Hand_1_Ca_BS"/>
</dbReference>
<dbReference type="EMBL" id="CP061800">
    <property type="protein sequence ID" value="QTA86944.1"/>
    <property type="molecule type" value="Genomic_DNA"/>
</dbReference>
<proteinExistence type="predicted"/>
<dbReference type="Gene3D" id="2.60.40.680">
    <property type="match status" value="1"/>
</dbReference>
<protein>
    <submittedName>
        <fullName evidence="2">Cohesin domain-containing protein</fullName>
    </submittedName>
</protein>
<evidence type="ECO:0000313" key="3">
    <source>
        <dbReference type="Proteomes" id="UP000663722"/>
    </source>
</evidence>
<gene>
    <name evidence="2" type="ORF">dnm_029700</name>
</gene>
<dbReference type="Proteomes" id="UP000663722">
    <property type="component" value="Chromosome"/>
</dbReference>
<dbReference type="PROSITE" id="PS00018">
    <property type="entry name" value="EF_HAND_1"/>
    <property type="match status" value="1"/>
</dbReference>
<dbReference type="Pfam" id="PF00963">
    <property type="entry name" value="Cohesin"/>
    <property type="match status" value="1"/>
</dbReference>
<dbReference type="InterPro" id="IPR002102">
    <property type="entry name" value="Cohesin_dom"/>
</dbReference>
<dbReference type="RefSeq" id="WP_207682351.1">
    <property type="nucleotide sequence ID" value="NZ_CP061800.1"/>
</dbReference>
<sequence length="251" mass="26887">MINVLDLGIFADHWGESSSRSSRSSDSDTPAGCALDMNYATSYYDDEISSKDIDSTVIAEKGAEIVAAVVAQNVTNLDTYQLLITFDPDRMMFIEAYEDSPDGEVQNFLKKNSGETLGFQAVEQIPGTINIANALAGRDTGKAPDGSGIIAFLKFKILDNASNNWLKFHSVNYLNSDGVDRTPDSLMDAVVNPMSCDDDLVGTVSLKDAILILQTLTGLEQGTGISDINGDGIIGIADVVSILRAVVCENM</sequence>